<feature type="non-terminal residue" evidence="1">
    <location>
        <position position="61"/>
    </location>
</feature>
<accession>A0A382UAG8</accession>
<name>A0A382UAG8_9ZZZZ</name>
<protein>
    <recommendedName>
        <fullName evidence="2">Enoyl-CoA hydratase</fullName>
    </recommendedName>
</protein>
<reference evidence="1" key="1">
    <citation type="submission" date="2018-05" db="EMBL/GenBank/DDBJ databases">
        <authorList>
            <person name="Lanie J.A."/>
            <person name="Ng W.-L."/>
            <person name="Kazmierczak K.M."/>
            <person name="Andrzejewski T.M."/>
            <person name="Davidsen T.M."/>
            <person name="Wayne K.J."/>
            <person name="Tettelin H."/>
            <person name="Glass J.I."/>
            <person name="Rusch D."/>
            <person name="Podicherti R."/>
            <person name="Tsui H.-C.T."/>
            <person name="Winkler M.E."/>
        </authorList>
    </citation>
    <scope>NUCLEOTIDE SEQUENCE</scope>
</reference>
<dbReference type="AlphaFoldDB" id="A0A382UAG8"/>
<evidence type="ECO:0008006" key="2">
    <source>
        <dbReference type="Google" id="ProtNLM"/>
    </source>
</evidence>
<gene>
    <name evidence="1" type="ORF">METZ01_LOCUS384130</name>
</gene>
<evidence type="ECO:0000313" key="1">
    <source>
        <dbReference type="EMBL" id="SVD31276.1"/>
    </source>
</evidence>
<dbReference type="Gene3D" id="3.30.300.220">
    <property type="match status" value="1"/>
</dbReference>
<organism evidence="1">
    <name type="scientific">marine metagenome</name>
    <dbReference type="NCBI Taxonomy" id="408172"/>
    <lineage>
        <taxon>unclassified sequences</taxon>
        <taxon>metagenomes</taxon>
        <taxon>ecological metagenomes</taxon>
    </lineage>
</organism>
<dbReference type="EMBL" id="UINC01142751">
    <property type="protein sequence ID" value="SVD31276.1"/>
    <property type="molecule type" value="Genomic_DNA"/>
</dbReference>
<dbReference type="SUPFAM" id="SSF52096">
    <property type="entry name" value="ClpP/crotonase"/>
    <property type="match status" value="1"/>
</dbReference>
<dbReference type="InterPro" id="IPR029045">
    <property type="entry name" value="ClpP/crotonase-like_dom_sf"/>
</dbReference>
<proteinExistence type="predicted"/>
<sequence length="61" mass="6746">MSEEIPLIVKREGEILTLSLYNPAKKNALTSEMMGALIAILEEVESYRGIRVIIIRGEGSV</sequence>